<dbReference type="PANTHER" id="PTHR43767:SF1">
    <property type="entry name" value="NONRIBOSOMAL PEPTIDE SYNTHASE PES1 (EUROFUNG)-RELATED"/>
    <property type="match status" value="1"/>
</dbReference>
<dbReference type="InterPro" id="IPR025110">
    <property type="entry name" value="AMP-bd_C"/>
</dbReference>
<evidence type="ECO:0000259" key="2">
    <source>
        <dbReference type="Pfam" id="PF13193"/>
    </source>
</evidence>
<dbReference type="InterPro" id="IPR000873">
    <property type="entry name" value="AMP-dep_synth/lig_dom"/>
</dbReference>
<dbReference type="NCBIfam" id="TIGR03098">
    <property type="entry name" value="ligase_PEP_1"/>
    <property type="match status" value="1"/>
</dbReference>
<dbReference type="EMBL" id="JAXQPW010000001">
    <property type="protein sequence ID" value="MDZ5660553.1"/>
    <property type="molecule type" value="Genomic_DNA"/>
</dbReference>
<organism evidence="3 4">
    <name type="scientific">Nocardioides renjunii</name>
    <dbReference type="NCBI Taxonomy" id="3095075"/>
    <lineage>
        <taxon>Bacteria</taxon>
        <taxon>Bacillati</taxon>
        <taxon>Actinomycetota</taxon>
        <taxon>Actinomycetes</taxon>
        <taxon>Propionibacteriales</taxon>
        <taxon>Nocardioidaceae</taxon>
        <taxon>Nocardioides</taxon>
    </lineage>
</organism>
<dbReference type="Gene3D" id="3.40.50.12780">
    <property type="entry name" value="N-terminal domain of ligase-like"/>
    <property type="match status" value="1"/>
</dbReference>
<dbReference type="InterPro" id="IPR017529">
    <property type="entry name" value="AcylCoA_ligase_PEP_1"/>
</dbReference>
<dbReference type="RefSeq" id="WP_322423044.1">
    <property type="nucleotide sequence ID" value="NZ_JAXQPW010000001.1"/>
</dbReference>
<keyword evidence="4" id="KW-1185">Reference proteome</keyword>
<gene>
    <name evidence="3" type="ORF">SFC79_02150</name>
</gene>
<dbReference type="Gene3D" id="3.30.300.30">
    <property type="match status" value="1"/>
</dbReference>
<dbReference type="Pfam" id="PF13193">
    <property type="entry name" value="AMP-binding_C"/>
    <property type="match status" value="1"/>
</dbReference>
<accession>A0ABU5K6F5</accession>
<dbReference type="InterPro" id="IPR050237">
    <property type="entry name" value="ATP-dep_AMP-bd_enzyme"/>
</dbReference>
<dbReference type="Proteomes" id="UP001291999">
    <property type="component" value="Unassembled WGS sequence"/>
</dbReference>
<proteinExistence type="predicted"/>
<evidence type="ECO:0000313" key="3">
    <source>
        <dbReference type="EMBL" id="MDZ5660553.1"/>
    </source>
</evidence>
<keyword evidence="3" id="KW-0436">Ligase</keyword>
<feature type="domain" description="AMP-dependent synthetase/ligase" evidence="1">
    <location>
        <begin position="24"/>
        <end position="393"/>
    </location>
</feature>
<dbReference type="InterPro" id="IPR045851">
    <property type="entry name" value="AMP-bd_C_sf"/>
</dbReference>
<dbReference type="SUPFAM" id="SSF56801">
    <property type="entry name" value="Acetyl-CoA synthetase-like"/>
    <property type="match status" value="1"/>
</dbReference>
<protein>
    <submittedName>
        <fullName evidence="3">Acyl-CoA ligase (AMP-forming), exosortase A system-associated</fullName>
    </submittedName>
</protein>
<dbReference type="InterPro" id="IPR042099">
    <property type="entry name" value="ANL_N_sf"/>
</dbReference>
<feature type="domain" description="AMP-binding enzyme C-terminal" evidence="2">
    <location>
        <begin position="455"/>
        <end position="529"/>
    </location>
</feature>
<dbReference type="Pfam" id="PF00501">
    <property type="entry name" value="AMP-binding"/>
    <property type="match status" value="1"/>
</dbReference>
<dbReference type="PROSITE" id="PS00455">
    <property type="entry name" value="AMP_BINDING"/>
    <property type="match status" value="1"/>
</dbReference>
<dbReference type="PANTHER" id="PTHR43767">
    <property type="entry name" value="LONG-CHAIN-FATTY-ACID--COA LIGASE"/>
    <property type="match status" value="1"/>
</dbReference>
<dbReference type="InterPro" id="IPR020845">
    <property type="entry name" value="AMP-binding_CS"/>
</dbReference>
<name>A0ABU5K6F5_9ACTN</name>
<evidence type="ECO:0000259" key="1">
    <source>
        <dbReference type="Pfam" id="PF00501"/>
    </source>
</evidence>
<evidence type="ECO:0000313" key="4">
    <source>
        <dbReference type="Proteomes" id="UP001291999"/>
    </source>
</evidence>
<reference evidence="3 4" key="1">
    <citation type="submission" date="2023-11" db="EMBL/GenBank/DDBJ databases">
        <title>Novel species in genus Nocardioides.</title>
        <authorList>
            <person name="Zhou H."/>
        </authorList>
    </citation>
    <scope>NUCLEOTIDE SEQUENCE [LARGE SCALE GENOMIC DNA]</scope>
    <source>
        <strain evidence="3 4">S-58</strain>
    </source>
</reference>
<sequence length="556" mass="59815">MGARTMTGTTTRTTSRTRLHHLVQEQAALRGGRTALSHGDTSLTYAELWDRVAHLGAALGSLGLARGDRVAVFLDKRPETVAAIFGTSVADGVFVPVNPVLRSAQVSYILADCDVRVLVTTRQRWEGLREAVKECAALGHVVLVDAEPGQAMAAQALATQDLAVHALASFPEPAADDRTESTVDLDMAAILYTSGSTGRPKGVVLSHRNMLVGAESVSDYLANTEDDVILSALPLSFDAGLSQLTTAFAVGAHVVLLNYLLPRDVPRLCARFGVTGLTCVPPLWLQLVTVDWPPEATASMRYLANTGGRMPRATLDRLRDIFPAASPFLMYGLTEAFRSTYLDPAQVDARPDSIGKAIPNAEILVVQPDGTPCAPGEEGELVHRGPLVAMGYWGDAERTAERFRPVPGPVTDWRAPELAVWSGDRVVADEEGFLYFVGRTDDMIKTSGYRASPTEIEEVVYDTGLVTDAVALGLPDPALGHRVVLVVSPYGDTVDTAELLAILRRTLPLYLVPAEVVVRHELPRGPNGKFDRVLLRQQLESTGDAADTHDSSESRA</sequence>
<dbReference type="GO" id="GO:0016874">
    <property type="term" value="F:ligase activity"/>
    <property type="evidence" value="ECO:0007669"/>
    <property type="project" value="UniProtKB-KW"/>
</dbReference>
<comment type="caution">
    <text evidence="3">The sequence shown here is derived from an EMBL/GenBank/DDBJ whole genome shotgun (WGS) entry which is preliminary data.</text>
</comment>